<feature type="transmembrane region" description="Helical" evidence="1">
    <location>
        <begin position="6"/>
        <end position="25"/>
    </location>
</feature>
<proteinExistence type="predicted"/>
<dbReference type="AlphaFoldDB" id="A0A0S2HYM7"/>
<dbReference type="Proteomes" id="UP000064893">
    <property type="component" value="Chromosome"/>
</dbReference>
<evidence type="ECO:0000313" key="3">
    <source>
        <dbReference type="Proteomes" id="UP000064893"/>
    </source>
</evidence>
<keyword evidence="1" id="KW-0812">Transmembrane</keyword>
<sequence length="67" mass="7941">MQITYILIGLGVIFVLVVFLLFEIYRLKRKLRQAEIDTLQQINLTIKSLDTEVQQLKKDVYKTIDEQ</sequence>
<dbReference type="EMBL" id="CP013118">
    <property type="protein sequence ID" value="ALO15118.1"/>
    <property type="molecule type" value="Genomic_DNA"/>
</dbReference>
<evidence type="ECO:0000313" key="2">
    <source>
        <dbReference type="EMBL" id="ALO15118.1"/>
    </source>
</evidence>
<dbReference type="KEGG" id="blq:L21SP5_01468"/>
<keyword evidence="1" id="KW-1133">Transmembrane helix</keyword>
<accession>A0A0S2HYM7</accession>
<organism evidence="2 3">
    <name type="scientific">Salinivirga cyanobacteriivorans</name>
    <dbReference type="NCBI Taxonomy" id="1307839"/>
    <lineage>
        <taxon>Bacteria</taxon>
        <taxon>Pseudomonadati</taxon>
        <taxon>Bacteroidota</taxon>
        <taxon>Bacteroidia</taxon>
        <taxon>Bacteroidales</taxon>
        <taxon>Salinivirgaceae</taxon>
        <taxon>Salinivirga</taxon>
    </lineage>
</organism>
<name>A0A0S2HYM7_9BACT</name>
<keyword evidence="1" id="KW-0472">Membrane</keyword>
<keyword evidence="3" id="KW-1185">Reference proteome</keyword>
<protein>
    <recommendedName>
        <fullName evidence="4">Phage shock protein B</fullName>
    </recommendedName>
</protein>
<reference evidence="2 3" key="1">
    <citation type="submission" date="2015-11" db="EMBL/GenBank/DDBJ databases">
        <title>Description and complete genome sequence of a novel strain predominating in hypersaline microbial mats and representing a new family of the Bacteriodetes phylum.</title>
        <authorList>
            <person name="Spring S."/>
            <person name="Bunk B."/>
            <person name="Sproer C."/>
            <person name="Klenk H.-P."/>
        </authorList>
    </citation>
    <scope>NUCLEOTIDE SEQUENCE [LARGE SCALE GENOMIC DNA]</scope>
    <source>
        <strain evidence="2 3">L21-Spi-D4</strain>
    </source>
</reference>
<gene>
    <name evidence="2" type="ORF">L21SP5_01468</name>
</gene>
<dbReference type="RefSeq" id="WP_057952606.1">
    <property type="nucleotide sequence ID" value="NZ_CP013118.1"/>
</dbReference>
<evidence type="ECO:0000256" key="1">
    <source>
        <dbReference type="SAM" id="Phobius"/>
    </source>
</evidence>
<evidence type="ECO:0008006" key="4">
    <source>
        <dbReference type="Google" id="ProtNLM"/>
    </source>
</evidence>